<keyword evidence="4" id="KW-1005">Bacterial flagellum biogenesis</keyword>
<evidence type="ECO:0000256" key="9">
    <source>
        <dbReference type="SAM" id="MobiDB-lite"/>
    </source>
</evidence>
<reference evidence="11 12" key="1">
    <citation type="submission" date="2020-08" db="EMBL/GenBank/DDBJ databases">
        <title>Genomic Encyclopedia of Type Strains, Phase IV (KMG-V): Genome sequencing to study the core and pangenomes of soil and plant-associated prokaryotes.</title>
        <authorList>
            <person name="Whitman W."/>
        </authorList>
    </citation>
    <scope>NUCLEOTIDE SEQUENCE [LARGE SCALE GENOMIC DNA]</scope>
    <source>
        <strain evidence="11 12">M8US30</strain>
    </source>
</reference>
<evidence type="ECO:0000256" key="8">
    <source>
        <dbReference type="ARBA" id="ARBA00030117"/>
    </source>
</evidence>
<sequence>MSYTSGIGSQQTTNTITPSEAQPVVTVNESGTVAYKSEALSATVGHGDETALSSTGGLVFQSLGASDARTAKVSSLQEAIAAGTYTVSSSDVADKIIQSLLE</sequence>
<evidence type="ECO:0000313" key="11">
    <source>
        <dbReference type="EMBL" id="MBB5345366.1"/>
    </source>
</evidence>
<accession>A0A7W8JCA1</accession>
<evidence type="ECO:0000256" key="1">
    <source>
        <dbReference type="ARBA" id="ARBA00005322"/>
    </source>
</evidence>
<evidence type="ECO:0000256" key="5">
    <source>
        <dbReference type="ARBA" id="ARBA00023015"/>
    </source>
</evidence>
<dbReference type="AlphaFoldDB" id="A0A7W8JCA1"/>
<evidence type="ECO:0000256" key="4">
    <source>
        <dbReference type="ARBA" id="ARBA00022795"/>
    </source>
</evidence>
<gene>
    <name evidence="11" type="ORF">HDF10_003357</name>
</gene>
<keyword evidence="11" id="KW-0282">Flagellum</keyword>
<dbReference type="InterPro" id="IPR031316">
    <property type="entry name" value="FlgM_C"/>
</dbReference>
<comment type="function">
    <text evidence="7">Responsible for the coupling of flagellin expression to flagellar assembly by preventing expression of the flagellin genes when a component of the middle class of proteins is defective. It negatively regulates flagellar genes by inhibiting the activity of FliA by directly binding to FliA.</text>
</comment>
<dbReference type="Pfam" id="PF04316">
    <property type="entry name" value="FlgM"/>
    <property type="match status" value="1"/>
</dbReference>
<keyword evidence="11" id="KW-0966">Cell projection</keyword>
<evidence type="ECO:0000256" key="2">
    <source>
        <dbReference type="ARBA" id="ARBA00017823"/>
    </source>
</evidence>
<dbReference type="InterPro" id="IPR007412">
    <property type="entry name" value="FlgM"/>
</dbReference>
<dbReference type="EMBL" id="JACHDZ010000005">
    <property type="protein sequence ID" value="MBB5345366.1"/>
    <property type="molecule type" value="Genomic_DNA"/>
</dbReference>
<feature type="region of interest" description="Disordered" evidence="9">
    <location>
        <begin position="1"/>
        <end position="20"/>
    </location>
</feature>
<proteinExistence type="inferred from homology"/>
<keyword evidence="6" id="KW-0804">Transcription</keyword>
<evidence type="ECO:0000256" key="6">
    <source>
        <dbReference type="ARBA" id="ARBA00023163"/>
    </source>
</evidence>
<feature type="domain" description="Anti-sigma-28 factor FlgM C-terminal" evidence="10">
    <location>
        <begin position="52"/>
        <end position="98"/>
    </location>
</feature>
<keyword evidence="11" id="KW-0969">Cilium</keyword>
<comment type="similarity">
    <text evidence="1">Belongs to the FlgM family.</text>
</comment>
<keyword evidence="5" id="KW-0805">Transcription regulation</keyword>
<dbReference type="GO" id="GO:0045892">
    <property type="term" value="P:negative regulation of DNA-templated transcription"/>
    <property type="evidence" value="ECO:0007669"/>
    <property type="project" value="InterPro"/>
</dbReference>
<comment type="caution">
    <text evidence="11">The sequence shown here is derived from an EMBL/GenBank/DDBJ whole genome shotgun (WGS) entry which is preliminary data.</text>
</comment>
<name>A0A7W8JCA1_9BACT</name>
<dbReference type="InterPro" id="IPR035890">
    <property type="entry name" value="Anti-sigma-28_factor_FlgM_sf"/>
</dbReference>
<protein>
    <recommendedName>
        <fullName evidence="2">Negative regulator of flagellin synthesis</fullName>
    </recommendedName>
    <alternativeName>
        <fullName evidence="8">Anti-sigma-28 factor</fullName>
    </alternativeName>
</protein>
<dbReference type="NCBIfam" id="TIGR03824">
    <property type="entry name" value="FlgM_jcvi"/>
    <property type="match status" value="1"/>
</dbReference>
<dbReference type="Proteomes" id="UP000569092">
    <property type="component" value="Unassembled WGS sequence"/>
</dbReference>
<organism evidence="11 12">
    <name type="scientific">Tunturiibacter lichenicola</name>
    <dbReference type="NCBI Taxonomy" id="2051959"/>
    <lineage>
        <taxon>Bacteria</taxon>
        <taxon>Pseudomonadati</taxon>
        <taxon>Acidobacteriota</taxon>
        <taxon>Terriglobia</taxon>
        <taxon>Terriglobales</taxon>
        <taxon>Acidobacteriaceae</taxon>
        <taxon>Tunturiibacter</taxon>
    </lineage>
</organism>
<dbReference type="GO" id="GO:0044781">
    <property type="term" value="P:bacterial-type flagellum organization"/>
    <property type="evidence" value="ECO:0007669"/>
    <property type="project" value="UniProtKB-KW"/>
</dbReference>
<evidence type="ECO:0000259" key="10">
    <source>
        <dbReference type="Pfam" id="PF04316"/>
    </source>
</evidence>
<evidence type="ECO:0000313" key="12">
    <source>
        <dbReference type="Proteomes" id="UP000569092"/>
    </source>
</evidence>
<evidence type="ECO:0000256" key="3">
    <source>
        <dbReference type="ARBA" id="ARBA00022491"/>
    </source>
</evidence>
<keyword evidence="3" id="KW-0678">Repressor</keyword>
<evidence type="ECO:0000256" key="7">
    <source>
        <dbReference type="ARBA" id="ARBA00024739"/>
    </source>
</evidence>
<dbReference type="SUPFAM" id="SSF101498">
    <property type="entry name" value="Anti-sigma factor FlgM"/>
    <property type="match status" value="1"/>
</dbReference>